<dbReference type="PANTHER" id="PTHR24121">
    <property type="entry name" value="NO MECHANORECEPTOR POTENTIAL C, ISOFORM D-RELATED"/>
    <property type="match status" value="1"/>
</dbReference>
<dbReference type="InterPro" id="IPR002110">
    <property type="entry name" value="Ankyrin_rpt"/>
</dbReference>
<dbReference type="PANTHER" id="PTHR24121:SF16">
    <property type="entry name" value="NON-SPECIFIC SERINE_THREONINE PROTEIN KINASE"/>
    <property type="match status" value="1"/>
</dbReference>
<reference evidence="1" key="1">
    <citation type="submission" date="2020-01" db="EMBL/GenBank/DDBJ databases">
        <title>The Celery Genome Sequence Reveals Sequential Paleo-tetraploidization, Resistance Gene Elimination, Karyotype Evolution, and Functional Innovation in Apiales.</title>
        <authorList>
            <person name="Song X."/>
        </authorList>
    </citation>
    <scope>NUCLEOTIDE SEQUENCE</scope>
    <source>
        <tissue evidence="1">Leaf</tissue>
    </source>
</reference>
<dbReference type="SUPFAM" id="SSF48403">
    <property type="entry name" value="Ankyrin repeat"/>
    <property type="match status" value="1"/>
</dbReference>
<dbReference type="Proteomes" id="UP000593563">
    <property type="component" value="Unassembled WGS sequence"/>
</dbReference>
<dbReference type="Gene3D" id="1.25.40.20">
    <property type="entry name" value="Ankyrin repeat-containing domain"/>
    <property type="match status" value="1"/>
</dbReference>
<dbReference type="InterPro" id="IPR036770">
    <property type="entry name" value="Ankyrin_rpt-contain_sf"/>
</dbReference>
<name>A0A6L5BC65_APIGR</name>
<gene>
    <name evidence="1" type="ORF">AG4045_021742</name>
</gene>
<protein>
    <submittedName>
        <fullName evidence="1">Uncharacterized protein</fullName>
    </submittedName>
</protein>
<comment type="caution">
    <text evidence="1">The sequence shown here is derived from an EMBL/GenBank/DDBJ whole genome shotgun (WGS) entry which is preliminary data.</text>
</comment>
<accession>A0A6L5BC65</accession>
<evidence type="ECO:0000313" key="2">
    <source>
        <dbReference type="Proteomes" id="UP000593563"/>
    </source>
</evidence>
<proteinExistence type="predicted"/>
<organism evidence="1 2">
    <name type="scientific">Apium graveolens</name>
    <name type="common">Celery</name>
    <dbReference type="NCBI Taxonomy" id="4045"/>
    <lineage>
        <taxon>Eukaryota</taxon>
        <taxon>Viridiplantae</taxon>
        <taxon>Streptophyta</taxon>
        <taxon>Embryophyta</taxon>
        <taxon>Tracheophyta</taxon>
        <taxon>Spermatophyta</taxon>
        <taxon>Magnoliopsida</taxon>
        <taxon>eudicotyledons</taxon>
        <taxon>Gunneridae</taxon>
        <taxon>Pentapetalae</taxon>
        <taxon>asterids</taxon>
        <taxon>campanulids</taxon>
        <taxon>Apiales</taxon>
        <taxon>Apiaceae</taxon>
        <taxon>Apioideae</taxon>
        <taxon>apioid superclade</taxon>
        <taxon>Apieae</taxon>
        <taxon>Apium</taxon>
    </lineage>
</organism>
<keyword evidence="2" id="KW-1185">Reference proteome</keyword>
<dbReference type="Pfam" id="PF12796">
    <property type="entry name" value="Ank_2"/>
    <property type="match status" value="1"/>
</dbReference>
<evidence type="ECO:0000313" key="1">
    <source>
        <dbReference type="EMBL" id="KAF1002995.1"/>
    </source>
</evidence>
<dbReference type="EMBL" id="WRXP01000012">
    <property type="protein sequence ID" value="KAF1002995.1"/>
    <property type="molecule type" value="Genomic_DNA"/>
</dbReference>
<sequence>MENGLNADGEVHESIINIPAAQHTSSPSSSAHLYLRSPCGNEQKKDYLSKGRPLYKAAKNGNWSEAEEIFKIDPDAVRAYITEGLETSLHISALADKFEYVKKLVGLMKKDDLAIKNRAGNTALCLAAVSGNVKIAQALIREHPELGQIRGGDKTLPIMVAANLGNGAMVGYLYEYSKAHWTEEEEDELLTECISSDLFDIALKMINNNPKLAVSHNALEVLAAKPMEDKSTKEGWELYFYSGSEEAGREKSLKFSHMNC</sequence>
<dbReference type="AlphaFoldDB" id="A0A6L5BC65"/>